<sequence>MRVLLCLATAAGGIGTHVADLARSLAAVGHDVHVATDPGTRARFDLPGTAPLTVGEVRRHARGADVVHAHGFRAGLVAATVLGGPPTVISLHNPVRGSGASPRRLVGQTVAQAVMRRADLVTGASSDLVSDALAMGARRAELAEVPSPRVPALLATDREGWRADHRTDLMRHHGLEPDVPLVLTIARVAPQKGIAVLQAAAEGAPGQWALLGPGQEALPAGGELHRLGEVRDVSPWLLAADALVVPSEWEARALVVQEAMAAGTPVVARRVGGLPDLVDGVGLLVEGDDDLVVGPLARAVTATLEHPDRAAAAAARARQRAATWDGLEESATRWTLRYRALSDVT</sequence>
<evidence type="ECO:0000313" key="4">
    <source>
        <dbReference type="EMBL" id="RWU81493.1"/>
    </source>
</evidence>
<dbReference type="GO" id="GO:0016757">
    <property type="term" value="F:glycosyltransferase activity"/>
    <property type="evidence" value="ECO:0007669"/>
    <property type="project" value="UniProtKB-KW"/>
</dbReference>
<gene>
    <name evidence="4" type="ORF">CWN80_14225</name>
</gene>
<dbReference type="Pfam" id="PF13692">
    <property type="entry name" value="Glyco_trans_1_4"/>
    <property type="match status" value="1"/>
</dbReference>
<dbReference type="RefSeq" id="WP_128277463.1">
    <property type="nucleotide sequence ID" value="NZ_PIPF01000014.1"/>
</dbReference>
<keyword evidence="1" id="KW-0328">Glycosyltransferase</keyword>
<keyword evidence="5" id="KW-1185">Reference proteome</keyword>
<organism evidence="4 5">
    <name type="scientific">Janibacter hoylei PVAS-1</name>
    <dbReference type="NCBI Taxonomy" id="1210046"/>
    <lineage>
        <taxon>Bacteria</taxon>
        <taxon>Bacillati</taxon>
        <taxon>Actinomycetota</taxon>
        <taxon>Actinomycetes</taxon>
        <taxon>Micrococcales</taxon>
        <taxon>Intrasporangiaceae</taxon>
        <taxon>Janibacter</taxon>
    </lineage>
</organism>
<dbReference type="SUPFAM" id="SSF53756">
    <property type="entry name" value="UDP-Glycosyltransferase/glycogen phosphorylase"/>
    <property type="match status" value="1"/>
</dbReference>
<dbReference type="PANTHER" id="PTHR12526">
    <property type="entry name" value="GLYCOSYLTRANSFERASE"/>
    <property type="match status" value="1"/>
</dbReference>
<dbReference type="Proteomes" id="UP000288711">
    <property type="component" value="Unassembled WGS sequence"/>
</dbReference>
<evidence type="ECO:0000256" key="2">
    <source>
        <dbReference type="ARBA" id="ARBA00022679"/>
    </source>
</evidence>
<protein>
    <submittedName>
        <fullName evidence="4">Glycosyltransferase family 1 protein</fullName>
    </submittedName>
</protein>
<proteinExistence type="predicted"/>
<dbReference type="AlphaFoldDB" id="A0A444AZI9"/>
<dbReference type="EMBL" id="PIPF01000014">
    <property type="protein sequence ID" value="RWU81493.1"/>
    <property type="molecule type" value="Genomic_DNA"/>
</dbReference>
<evidence type="ECO:0000259" key="3">
    <source>
        <dbReference type="Pfam" id="PF13579"/>
    </source>
</evidence>
<evidence type="ECO:0000256" key="1">
    <source>
        <dbReference type="ARBA" id="ARBA00022676"/>
    </source>
</evidence>
<feature type="domain" description="Glycosyltransferase subfamily 4-like N-terminal" evidence="3">
    <location>
        <begin position="12"/>
        <end position="146"/>
    </location>
</feature>
<reference evidence="4 5" key="1">
    <citation type="journal article" date="2009" name="Int. J. Syst. Evol. Microbiol.">
        <title>Janibacter hoylei sp. nov., Bacillus isronensis sp. nov. and Bacillus aryabhattai sp. nov., isolated from cryotubes used for collecting air from the upper atmosphere.</title>
        <authorList>
            <person name="Shivaji S."/>
            <person name="Chaturvedi P."/>
            <person name="Begum Z."/>
            <person name="Pindi P.K."/>
            <person name="Manorama R."/>
            <person name="Padmanaban D.A."/>
            <person name="Shouche Y.S."/>
            <person name="Pawar S."/>
            <person name="Vaishampayan P."/>
            <person name="Dutt C.B."/>
            <person name="Datta G.N."/>
            <person name="Manchanda R.K."/>
            <person name="Rao U.R."/>
            <person name="Bhargava P.M."/>
            <person name="Narlikar J.V."/>
        </authorList>
    </citation>
    <scope>NUCLEOTIDE SEQUENCE [LARGE SCALE GENOMIC DNA]</scope>
    <source>
        <strain evidence="4 5">PVAS-1</strain>
    </source>
</reference>
<keyword evidence="2 4" id="KW-0808">Transferase</keyword>
<dbReference type="CDD" id="cd03801">
    <property type="entry name" value="GT4_PimA-like"/>
    <property type="match status" value="1"/>
</dbReference>
<comment type="caution">
    <text evidence="4">The sequence shown here is derived from an EMBL/GenBank/DDBJ whole genome shotgun (WGS) entry which is preliminary data.</text>
</comment>
<dbReference type="Pfam" id="PF13579">
    <property type="entry name" value="Glyco_trans_4_4"/>
    <property type="match status" value="1"/>
</dbReference>
<dbReference type="InterPro" id="IPR028098">
    <property type="entry name" value="Glyco_trans_4-like_N"/>
</dbReference>
<dbReference type="Gene3D" id="3.40.50.2000">
    <property type="entry name" value="Glycogen Phosphorylase B"/>
    <property type="match status" value="2"/>
</dbReference>
<evidence type="ECO:0000313" key="5">
    <source>
        <dbReference type="Proteomes" id="UP000288711"/>
    </source>
</evidence>
<dbReference type="PANTHER" id="PTHR12526:SF636">
    <property type="entry name" value="BLL3647 PROTEIN"/>
    <property type="match status" value="1"/>
</dbReference>
<name>A0A444AZI9_9MICO</name>
<accession>A0A444AZI9</accession>